<evidence type="ECO:0000313" key="2">
    <source>
        <dbReference type="EMBL" id="TYK02409.1"/>
    </source>
</evidence>
<name>A0A5D3BWB6_CUCMM</name>
<feature type="compositionally biased region" description="Low complexity" evidence="1">
    <location>
        <begin position="218"/>
        <end position="244"/>
    </location>
</feature>
<evidence type="ECO:0000256" key="1">
    <source>
        <dbReference type="SAM" id="MobiDB-lite"/>
    </source>
</evidence>
<organism evidence="2 3">
    <name type="scientific">Cucumis melo var. makuwa</name>
    <name type="common">Oriental melon</name>
    <dbReference type="NCBI Taxonomy" id="1194695"/>
    <lineage>
        <taxon>Eukaryota</taxon>
        <taxon>Viridiplantae</taxon>
        <taxon>Streptophyta</taxon>
        <taxon>Embryophyta</taxon>
        <taxon>Tracheophyta</taxon>
        <taxon>Spermatophyta</taxon>
        <taxon>Magnoliopsida</taxon>
        <taxon>eudicotyledons</taxon>
        <taxon>Gunneridae</taxon>
        <taxon>Pentapetalae</taxon>
        <taxon>rosids</taxon>
        <taxon>fabids</taxon>
        <taxon>Cucurbitales</taxon>
        <taxon>Cucurbitaceae</taxon>
        <taxon>Benincaseae</taxon>
        <taxon>Cucumis</taxon>
    </lineage>
</organism>
<dbReference type="Proteomes" id="UP000321947">
    <property type="component" value="Unassembled WGS sequence"/>
</dbReference>
<comment type="caution">
    <text evidence="2">The sequence shown here is derived from an EMBL/GenBank/DDBJ whole genome shotgun (WGS) entry which is preliminary data.</text>
</comment>
<protein>
    <submittedName>
        <fullName evidence="2">Putative Ty1-copia-like retrotransposon</fullName>
    </submittedName>
</protein>
<proteinExistence type="predicted"/>
<evidence type="ECO:0000313" key="3">
    <source>
        <dbReference type="Proteomes" id="UP000321947"/>
    </source>
</evidence>
<sequence length="244" mass="27150">MSGHVPCPLMYVTRPVVTTIIQPTTETTSSQIMESSSTSTQTEEVVNPAFKAWMLSKNSSAFNRERKKIVFVKPFNKLEKADSLVPTRILISQVLLGLYEEYNAVVATLQGKPELSLVQMQSELLPYEKRLEAQNAHKTVPLYNTRTVNMVSNRGPSNHSSRKVKVEGNNFSTGNRGNNGGQSKVRGRGRYRPTCQVCGKIGYITDVCYNRFNKEFAPNNGNNPNKGTNNNSFKNNNGKSPTVL</sequence>
<gene>
    <name evidence="2" type="ORF">E5676_scaffold1738G00030</name>
</gene>
<reference evidence="2 3" key="1">
    <citation type="submission" date="2019-08" db="EMBL/GenBank/DDBJ databases">
        <title>Draft genome sequences of two oriental melons (Cucumis melo L. var makuwa).</title>
        <authorList>
            <person name="Kwon S.-Y."/>
        </authorList>
    </citation>
    <scope>NUCLEOTIDE SEQUENCE [LARGE SCALE GENOMIC DNA]</scope>
    <source>
        <strain evidence="3">cv. Chang Bougi</strain>
        <tissue evidence="2">Leaf</tissue>
    </source>
</reference>
<feature type="region of interest" description="Disordered" evidence="1">
    <location>
        <begin position="216"/>
        <end position="244"/>
    </location>
</feature>
<feature type="compositionally biased region" description="Polar residues" evidence="1">
    <location>
        <begin position="149"/>
        <end position="159"/>
    </location>
</feature>
<dbReference type="AlphaFoldDB" id="A0A5D3BWB6"/>
<dbReference type="EMBL" id="SSTD01015597">
    <property type="protein sequence ID" value="TYK02409.1"/>
    <property type="molecule type" value="Genomic_DNA"/>
</dbReference>
<accession>A0A5D3BWB6</accession>
<feature type="region of interest" description="Disordered" evidence="1">
    <location>
        <begin position="149"/>
        <end position="189"/>
    </location>
</feature>